<evidence type="ECO:0000313" key="4">
    <source>
        <dbReference type="Proteomes" id="UP001597186"/>
    </source>
</evidence>
<reference evidence="4" key="1">
    <citation type="journal article" date="2019" name="Int. J. Syst. Evol. Microbiol.">
        <title>The Global Catalogue of Microorganisms (GCM) 10K type strain sequencing project: providing services to taxonomists for standard genome sequencing and annotation.</title>
        <authorList>
            <consortium name="The Broad Institute Genomics Platform"/>
            <consortium name="The Broad Institute Genome Sequencing Center for Infectious Disease"/>
            <person name="Wu L."/>
            <person name="Ma J."/>
        </authorList>
    </citation>
    <scope>NUCLEOTIDE SEQUENCE [LARGE SCALE GENOMIC DNA]</scope>
    <source>
        <strain evidence="4">CGMCC 1.12477</strain>
    </source>
</reference>
<gene>
    <name evidence="3" type="ORF">ACFTOW_11985</name>
</gene>
<accession>A0ABW4EFM7</accession>
<dbReference type="Proteomes" id="UP001597186">
    <property type="component" value="Unassembled WGS sequence"/>
</dbReference>
<name>A0ABW4EFM7_9RHOB</name>
<comment type="caution">
    <text evidence="3">The sequence shown here is derived from an EMBL/GenBank/DDBJ whole genome shotgun (WGS) entry which is preliminary data.</text>
</comment>
<dbReference type="Gene3D" id="3.30.750.140">
    <property type="match status" value="1"/>
</dbReference>
<dbReference type="InterPro" id="IPR038610">
    <property type="entry name" value="FliK-like_C_sf"/>
</dbReference>
<keyword evidence="3" id="KW-0282">Flagellum</keyword>
<proteinExistence type="predicted"/>
<dbReference type="Pfam" id="PF02120">
    <property type="entry name" value="Flg_hook"/>
    <property type="match status" value="1"/>
</dbReference>
<dbReference type="InterPro" id="IPR021136">
    <property type="entry name" value="Flagellar_hook_control-like_C"/>
</dbReference>
<dbReference type="RefSeq" id="WP_379915977.1">
    <property type="nucleotide sequence ID" value="NZ_JBHUDD010000059.1"/>
</dbReference>
<evidence type="ECO:0000259" key="2">
    <source>
        <dbReference type="Pfam" id="PF02120"/>
    </source>
</evidence>
<feature type="domain" description="Flagellar hook-length control protein-like C-terminal" evidence="2">
    <location>
        <begin position="15"/>
        <end position="88"/>
    </location>
</feature>
<organism evidence="3 4">
    <name type="scientific">Lacimonas salitolerans</name>
    <dbReference type="NCBI Taxonomy" id="1323750"/>
    <lineage>
        <taxon>Bacteria</taxon>
        <taxon>Pseudomonadati</taxon>
        <taxon>Pseudomonadota</taxon>
        <taxon>Alphaproteobacteria</taxon>
        <taxon>Rhodobacterales</taxon>
        <taxon>Paracoccaceae</taxon>
        <taxon>Lacimonas</taxon>
    </lineage>
</organism>
<evidence type="ECO:0000256" key="1">
    <source>
        <dbReference type="SAM" id="MobiDB-lite"/>
    </source>
</evidence>
<feature type="compositionally biased region" description="Low complexity" evidence="1">
    <location>
        <begin position="101"/>
        <end position="110"/>
    </location>
</feature>
<keyword evidence="3" id="KW-0969">Cilium</keyword>
<feature type="compositionally biased region" description="Polar residues" evidence="1">
    <location>
        <begin position="89"/>
        <end position="98"/>
    </location>
</feature>
<protein>
    <submittedName>
        <fullName evidence="3">Flagellar hook-length control protein FliK</fullName>
    </submittedName>
</protein>
<keyword evidence="4" id="KW-1185">Reference proteome</keyword>
<evidence type="ECO:0000313" key="3">
    <source>
        <dbReference type="EMBL" id="MFD1510120.1"/>
    </source>
</evidence>
<keyword evidence="3" id="KW-0966">Cell projection</keyword>
<feature type="region of interest" description="Disordered" evidence="1">
    <location>
        <begin position="85"/>
        <end position="128"/>
    </location>
</feature>
<sequence>MGQQIARQIADAVPRNGDAALEITLHPEELGRLKLTLVSGEGVPVLHVLADRPDTMDLIRRHIDLLTREFAAQGFAGLDVALGQDRRAQGQSRGQSAASGPDAALTAADPAPTPRPAISQGGGLDIRL</sequence>
<dbReference type="CDD" id="cd17470">
    <property type="entry name" value="T3SS_Flik_C"/>
    <property type="match status" value="1"/>
</dbReference>
<dbReference type="EMBL" id="JBHUDD010000059">
    <property type="protein sequence ID" value="MFD1510120.1"/>
    <property type="molecule type" value="Genomic_DNA"/>
</dbReference>